<evidence type="ECO:0000313" key="2">
    <source>
        <dbReference type="Proteomes" id="UP000182829"/>
    </source>
</evidence>
<dbReference type="EMBL" id="FORO01000010">
    <property type="protein sequence ID" value="SFI95988.1"/>
    <property type="molecule type" value="Genomic_DNA"/>
</dbReference>
<organism evidence="1 2">
    <name type="scientific">Natronobacterium gregoryi</name>
    <dbReference type="NCBI Taxonomy" id="44930"/>
    <lineage>
        <taxon>Archaea</taxon>
        <taxon>Methanobacteriati</taxon>
        <taxon>Methanobacteriota</taxon>
        <taxon>Stenosarchaea group</taxon>
        <taxon>Halobacteria</taxon>
        <taxon>Halobacteriales</taxon>
        <taxon>Natrialbaceae</taxon>
        <taxon>Natronobacterium</taxon>
    </lineage>
</organism>
<proteinExistence type="predicted"/>
<gene>
    <name evidence="1" type="ORF">SAMN05443661_110136</name>
</gene>
<dbReference type="AlphaFoldDB" id="A0A1I3MG78"/>
<reference evidence="1 2" key="1">
    <citation type="submission" date="2016-10" db="EMBL/GenBank/DDBJ databases">
        <authorList>
            <person name="de Groot N.N."/>
        </authorList>
    </citation>
    <scope>NUCLEOTIDE SEQUENCE [LARGE SCALE GENOMIC DNA]</scope>
    <source>
        <strain evidence="1 2">SP2</strain>
    </source>
</reference>
<dbReference type="OMA" id="FEFREHE"/>
<protein>
    <submittedName>
        <fullName evidence="1">Uncharacterized protein</fullName>
    </submittedName>
</protein>
<accession>A0A1I3MG78</accession>
<dbReference type="OrthoDB" id="328054at2157"/>
<evidence type="ECO:0000313" key="1">
    <source>
        <dbReference type="EMBL" id="SFI95988.1"/>
    </source>
</evidence>
<dbReference type="GeneID" id="14209478"/>
<sequence>MPPGLSDKAVLEIDLDDTTGVFELTKEISDNAEINRSYLIGDRGQYIREAYDIGSNLIDDGIIESTDFDRREGYHADGGAGDQVHSLSFETGYGNNQWGDGSSNPDDPDDITLYDATGCPPLAQKQILEHYLSQARIDSSGQARLYWGQWTDGTHAAEAGVFDQPMYVTIPEASPSWEGGDSTSSMEGSLQVKRVALFPDVDVVGAAENALEELGELISDF</sequence>
<name>A0A1I3MG78_9EURY</name>
<dbReference type="RefSeq" id="WP_005576701.1">
    <property type="nucleotide sequence ID" value="NZ_FORO01000010.1"/>
</dbReference>
<dbReference type="Proteomes" id="UP000182829">
    <property type="component" value="Unassembled WGS sequence"/>
</dbReference>